<comment type="caution">
    <text evidence="5">The sequence shown here is derived from an EMBL/GenBank/DDBJ whole genome shotgun (WGS) entry which is preliminary data.</text>
</comment>
<gene>
    <name evidence="5" type="ORF">BUALT_Bualt15G0081600</name>
</gene>
<keyword evidence="6" id="KW-1185">Reference proteome</keyword>
<dbReference type="GO" id="GO:0016020">
    <property type="term" value="C:membrane"/>
    <property type="evidence" value="ECO:0007669"/>
    <property type="project" value="InterPro"/>
</dbReference>
<evidence type="ECO:0000313" key="5">
    <source>
        <dbReference type="EMBL" id="KAG8368773.1"/>
    </source>
</evidence>
<dbReference type="Proteomes" id="UP000826271">
    <property type="component" value="Unassembled WGS sequence"/>
</dbReference>
<keyword evidence="1" id="KW-0808">Transferase</keyword>
<reference evidence="5" key="1">
    <citation type="submission" date="2019-10" db="EMBL/GenBank/DDBJ databases">
        <authorList>
            <person name="Zhang R."/>
            <person name="Pan Y."/>
            <person name="Wang J."/>
            <person name="Ma R."/>
            <person name="Yu S."/>
        </authorList>
    </citation>
    <scope>NUCLEOTIDE SEQUENCE</scope>
    <source>
        <strain evidence="5">LA-IB0</strain>
        <tissue evidence="5">Leaf</tissue>
    </source>
</reference>
<keyword evidence="3" id="KW-0812">Transmembrane</keyword>
<dbReference type="AlphaFoldDB" id="A0AAV6WDU7"/>
<name>A0AAV6WDU7_9LAMI</name>
<dbReference type="InterPro" id="IPR013601">
    <property type="entry name" value="FAE1_typ3_polyketide_synth"/>
</dbReference>
<evidence type="ECO:0000256" key="3">
    <source>
        <dbReference type="SAM" id="Phobius"/>
    </source>
</evidence>
<dbReference type="GO" id="GO:0006633">
    <property type="term" value="P:fatty acid biosynthetic process"/>
    <property type="evidence" value="ECO:0007669"/>
    <property type="project" value="InterPro"/>
</dbReference>
<organism evidence="5 6">
    <name type="scientific">Buddleja alternifolia</name>
    <dbReference type="NCBI Taxonomy" id="168488"/>
    <lineage>
        <taxon>Eukaryota</taxon>
        <taxon>Viridiplantae</taxon>
        <taxon>Streptophyta</taxon>
        <taxon>Embryophyta</taxon>
        <taxon>Tracheophyta</taxon>
        <taxon>Spermatophyta</taxon>
        <taxon>Magnoliopsida</taxon>
        <taxon>eudicotyledons</taxon>
        <taxon>Gunneridae</taxon>
        <taxon>Pentapetalae</taxon>
        <taxon>asterids</taxon>
        <taxon>lamiids</taxon>
        <taxon>Lamiales</taxon>
        <taxon>Scrophulariaceae</taxon>
        <taxon>Buddlejeae</taxon>
        <taxon>Buddleja</taxon>
    </lineage>
</organism>
<keyword evidence="3" id="KW-0472">Membrane</keyword>
<evidence type="ECO:0000256" key="1">
    <source>
        <dbReference type="ARBA" id="ARBA00023315"/>
    </source>
</evidence>
<protein>
    <recommendedName>
        <fullName evidence="4">FAE domain-containing protein</fullName>
    </recommendedName>
</protein>
<evidence type="ECO:0000259" key="4">
    <source>
        <dbReference type="Pfam" id="PF08392"/>
    </source>
</evidence>
<keyword evidence="1" id="KW-0012">Acyltransferase</keyword>
<evidence type="ECO:0000256" key="2">
    <source>
        <dbReference type="ARBA" id="ARBA00047375"/>
    </source>
</evidence>
<evidence type="ECO:0000313" key="6">
    <source>
        <dbReference type="Proteomes" id="UP000826271"/>
    </source>
</evidence>
<dbReference type="Gene3D" id="3.40.47.10">
    <property type="match status" value="1"/>
</dbReference>
<dbReference type="PANTHER" id="PTHR31561">
    <property type="entry name" value="3-KETOACYL-COA SYNTHASE"/>
    <property type="match status" value="1"/>
</dbReference>
<dbReference type="EMBL" id="WHWC01000015">
    <property type="protein sequence ID" value="KAG8368773.1"/>
    <property type="molecule type" value="Genomic_DNA"/>
</dbReference>
<accession>A0AAV6WDU7</accession>
<dbReference type="GO" id="GO:0009922">
    <property type="term" value="F:fatty acid elongase activity"/>
    <property type="evidence" value="ECO:0007669"/>
    <property type="project" value="UniProtKB-EC"/>
</dbReference>
<proteinExistence type="predicted"/>
<dbReference type="InterPro" id="IPR016039">
    <property type="entry name" value="Thiolase-like"/>
</dbReference>
<dbReference type="Pfam" id="PF08392">
    <property type="entry name" value="FAE1_CUT1_RppA"/>
    <property type="match status" value="1"/>
</dbReference>
<dbReference type="InterPro" id="IPR012392">
    <property type="entry name" value="3-ktacl-CoA_syn"/>
</dbReference>
<sequence length="223" mass="24285">MAILSANTFLDDLKNIILSTYFQLTIVISLLLIIYLIFTKTRHIYLVDFSCYLPPAHLRASTANFIEHFEICDVHGREAIDFQTKVAEKSGIGPETSFPLAMHQLPPDKSLNSARDETETILFTVVKDLLAKHSINPKDIDILVSNCSIFCPTPSITAMIVNKFGFRSNVKSVSLGGMGCSAGLVAVSLAKDLLRVHGNSLALVLSMEAVTPSGYAGNLGNKL</sequence>
<dbReference type="SUPFAM" id="SSF53901">
    <property type="entry name" value="Thiolase-like"/>
    <property type="match status" value="1"/>
</dbReference>
<feature type="domain" description="FAE" evidence="4">
    <location>
        <begin position="38"/>
        <end position="218"/>
    </location>
</feature>
<keyword evidence="3" id="KW-1133">Transmembrane helix</keyword>
<feature type="transmembrane region" description="Helical" evidence="3">
    <location>
        <begin position="20"/>
        <end position="38"/>
    </location>
</feature>
<comment type="catalytic activity">
    <reaction evidence="2">
        <text>a very-long-chain acyl-CoA + malonyl-CoA + H(+) = a very-long-chain 3-oxoacyl-CoA + CO2 + CoA</text>
        <dbReference type="Rhea" id="RHEA:32727"/>
        <dbReference type="ChEBI" id="CHEBI:15378"/>
        <dbReference type="ChEBI" id="CHEBI:16526"/>
        <dbReference type="ChEBI" id="CHEBI:57287"/>
        <dbReference type="ChEBI" id="CHEBI:57384"/>
        <dbReference type="ChEBI" id="CHEBI:90725"/>
        <dbReference type="ChEBI" id="CHEBI:90736"/>
        <dbReference type="EC" id="2.3.1.199"/>
    </reaction>
</comment>